<dbReference type="RefSeq" id="WP_014459961.1">
    <property type="nucleotide sequence ID" value="NZ_BCVB01000016.1"/>
</dbReference>
<proteinExistence type="predicted"/>
<dbReference type="AlphaFoldDB" id="A0A0B6AQT6"/>
<organism evidence="1 2">
    <name type="scientific">Priestia megaterium (strain ATCC 14581 / DSM 32 / CCUG 1817 / JCM 2506 / NBRC 15308 / NCIMB 9376 / NCTC 10342 / NRRL B-14308 / VKM B-512 / Ford 19)</name>
    <name type="common">Bacillus megaterium</name>
    <dbReference type="NCBI Taxonomy" id="1348623"/>
    <lineage>
        <taxon>Bacteria</taxon>
        <taxon>Bacillati</taxon>
        <taxon>Bacillota</taxon>
        <taxon>Bacilli</taxon>
        <taxon>Bacillales</taxon>
        <taxon>Bacillaceae</taxon>
        <taxon>Priestia</taxon>
    </lineage>
</organism>
<dbReference type="KEGG" id="bmeg:BG04_4858"/>
<sequence length="74" mass="8729">MEESKNSKSFSMFETEKVQRGEEKDIFNIYKEGVKIAEVRGTDPQTQQVIPMHDLNDYEENKLHEYIAHLDHTT</sequence>
<evidence type="ECO:0000313" key="1">
    <source>
        <dbReference type="EMBL" id="AJI22209.1"/>
    </source>
</evidence>
<evidence type="ECO:0000313" key="2">
    <source>
        <dbReference type="Proteomes" id="UP000031829"/>
    </source>
</evidence>
<accession>A0A0B6AQT6</accession>
<name>A0A0B6AQT6_PRIM2</name>
<dbReference type="HOGENOM" id="CLU_2680037_0_0_9"/>
<dbReference type="Proteomes" id="UP000031829">
    <property type="component" value="Chromosome"/>
</dbReference>
<reference evidence="1 2" key="1">
    <citation type="journal article" date="2015" name="Genome Announc.">
        <title>Complete genome sequences for 35 biothreat assay-relevant bacillus species.</title>
        <authorList>
            <person name="Johnson S.L."/>
            <person name="Daligault H.E."/>
            <person name="Davenport K.W."/>
            <person name="Jaissle J."/>
            <person name="Frey K.G."/>
            <person name="Ladner J.T."/>
            <person name="Broomall S.M."/>
            <person name="Bishop-Lilly K.A."/>
            <person name="Bruce D.C."/>
            <person name="Gibbons H.S."/>
            <person name="Coyne S.R."/>
            <person name="Lo C.C."/>
            <person name="Meincke L."/>
            <person name="Munk A.C."/>
            <person name="Koroleva G.I."/>
            <person name="Rosenzweig C.N."/>
            <person name="Palacios G.F."/>
            <person name="Redden C.L."/>
            <person name="Minogue T.D."/>
            <person name="Chain P.S."/>
        </authorList>
    </citation>
    <scope>NUCLEOTIDE SEQUENCE [LARGE SCALE GENOMIC DNA]</scope>
    <source>
        <strain evidence="2">ATCC 14581 / DSM 32 / JCM 2506 / NBRC 15308 / NCIMB 9376 / NCTC 10342 / NRRL B-14308 / VKM B-512</strain>
    </source>
</reference>
<dbReference type="EMBL" id="CP009920">
    <property type="protein sequence ID" value="AJI22209.1"/>
    <property type="molecule type" value="Genomic_DNA"/>
</dbReference>
<dbReference type="GeneID" id="93642839"/>
<protein>
    <submittedName>
        <fullName evidence="1">Uncharacterized protein</fullName>
    </submittedName>
</protein>
<gene>
    <name evidence="1" type="ORF">BG04_4858</name>
</gene>